<sequence>MARPEDSRIGQALVDFSLNGTFPEEEESSRQVTVQDLAPALESLVSAKSKLESEIHQINEETAPDVNQWLNNAKSLEDDINRSRSLANEIVRRSEAPDVSGRTIQEAEEKVDFLRRETSYNRQVNHALTSIKRVNGLLDQVEQARDERRILESLHLLEQAWTALDNVPVSKSCRVMKLLDMRAFELKSAVHDVFDRIWNSLVQVDSENGKVAVYENCHDEPMSLSDAVIGLKAYKEVDQRMALLWHSVDEAIISPRTDLNNSNLPSIITDDVGLPSQPRRTKLITAKSTLSITGNSDRKVTALFSELGRAMEYFSKRLPEELVHSLSNVMMPALIPRLITVWLDSSVPASLSEMEGFPEIVEAVKSFCDSLHSLHYSGFEELQEWVDNVPRVWLSKCRETALSSIRSRLAGGLGDSRVVERVETQMVSKSEGRDLAANGATGDNSWDAAWSDGEAEASRDHNGKPELAEDDGADNWGWGNDNDAPGSNPEEAEKHPQTEAPVDEEDAMEAWGWGDEDTAQEAPASPAPNSNEDAKKEVSSQTRELTLKETYNISAMPEPVLALISAVLEDGASLVGSTGSPVASAAAGLFSLPTLILALFRAVSPYYYALSDGGNMFLYNDATYLSERLSDLASTWKARDDLAPRAITMLRLDNDVKTLQSFAARAYALEMSTQRTILRDLLGGSQNVLQQDGLDSSDLEAQVDNAIGRVRAVAATWSSILSRSAWTQAVGSLVDTVSSKLIADVMDLAGIGQEEAYNIASLIARIEQLDGLFLPPNVGKDAIPNTAQYAASWLRLKYLSEVLQSNLQEVLYLWNESELSLEFSAEEVVELIRLSFVDNVRTRDIIREIESRPHPRGPR</sequence>
<feature type="coiled-coil region" evidence="1">
    <location>
        <begin position="41"/>
        <end position="86"/>
    </location>
</feature>
<dbReference type="InterPro" id="IPR055148">
    <property type="entry name" value="ZW10_C_2"/>
</dbReference>
<dbReference type="EMBL" id="QJNU01000161">
    <property type="protein sequence ID" value="RYP05694.1"/>
    <property type="molecule type" value="Genomic_DNA"/>
</dbReference>
<feature type="region of interest" description="Disordered" evidence="2">
    <location>
        <begin position="426"/>
        <end position="543"/>
    </location>
</feature>
<dbReference type="STRING" id="155417.A0A4Q4TIC9"/>
<dbReference type="GO" id="GO:1990423">
    <property type="term" value="C:RZZ complex"/>
    <property type="evidence" value="ECO:0007669"/>
    <property type="project" value="TreeGrafter"/>
</dbReference>
<reference evidence="4 5" key="1">
    <citation type="submission" date="2018-06" db="EMBL/GenBank/DDBJ databases">
        <title>Complete Genomes of Monosporascus.</title>
        <authorList>
            <person name="Robinson A.J."/>
            <person name="Natvig D.O."/>
        </authorList>
    </citation>
    <scope>NUCLEOTIDE SEQUENCE [LARGE SCALE GENOMIC DNA]</scope>
    <source>
        <strain evidence="4 5">CBS 110550</strain>
    </source>
</reference>
<dbReference type="GO" id="GO:0007094">
    <property type="term" value="P:mitotic spindle assembly checkpoint signaling"/>
    <property type="evidence" value="ECO:0007669"/>
    <property type="project" value="TreeGrafter"/>
</dbReference>
<evidence type="ECO:0000259" key="3">
    <source>
        <dbReference type="Pfam" id="PF22766"/>
    </source>
</evidence>
<dbReference type="PANTHER" id="PTHR12205:SF0">
    <property type="entry name" value="CENTROMERE_KINETOCHORE PROTEIN ZW10 HOMOLOG"/>
    <property type="match status" value="1"/>
</dbReference>
<protein>
    <recommendedName>
        <fullName evidence="3">ZW10 C-terminal helical domain-containing protein</fullName>
    </recommendedName>
</protein>
<keyword evidence="1" id="KW-0175">Coiled coil</keyword>
<feature type="compositionally biased region" description="Low complexity" evidence="2">
    <location>
        <begin position="474"/>
        <end position="484"/>
    </location>
</feature>
<evidence type="ECO:0000313" key="4">
    <source>
        <dbReference type="EMBL" id="RYP05694.1"/>
    </source>
</evidence>
<feature type="compositionally biased region" description="Basic and acidic residues" evidence="2">
    <location>
        <begin position="456"/>
        <end position="467"/>
    </location>
</feature>
<comment type="caution">
    <text evidence="4">The sequence shown here is derived from an EMBL/GenBank/DDBJ whole genome shotgun (WGS) entry which is preliminary data.</text>
</comment>
<dbReference type="AlphaFoldDB" id="A0A4Q4TIC9"/>
<organism evidence="4 5">
    <name type="scientific">Monosporascus ibericus</name>
    <dbReference type="NCBI Taxonomy" id="155417"/>
    <lineage>
        <taxon>Eukaryota</taxon>
        <taxon>Fungi</taxon>
        <taxon>Dikarya</taxon>
        <taxon>Ascomycota</taxon>
        <taxon>Pezizomycotina</taxon>
        <taxon>Sordariomycetes</taxon>
        <taxon>Xylariomycetidae</taxon>
        <taxon>Xylariales</taxon>
        <taxon>Xylariales incertae sedis</taxon>
        <taxon>Monosporascus</taxon>
    </lineage>
</organism>
<dbReference type="Pfam" id="PF22766">
    <property type="entry name" value="ZW10_C2"/>
    <property type="match status" value="1"/>
</dbReference>
<dbReference type="PANTHER" id="PTHR12205">
    <property type="entry name" value="CENTROMERE/KINETOCHORE PROTEIN ZW10"/>
    <property type="match status" value="1"/>
</dbReference>
<proteinExistence type="predicted"/>
<dbReference type="Proteomes" id="UP000293360">
    <property type="component" value="Unassembled WGS sequence"/>
</dbReference>
<evidence type="ECO:0000313" key="5">
    <source>
        <dbReference type="Proteomes" id="UP000293360"/>
    </source>
</evidence>
<keyword evidence="5" id="KW-1185">Reference proteome</keyword>
<gene>
    <name evidence="4" type="ORF">DL764_003619</name>
</gene>
<dbReference type="GO" id="GO:0006888">
    <property type="term" value="P:endoplasmic reticulum to Golgi vesicle-mediated transport"/>
    <property type="evidence" value="ECO:0007669"/>
    <property type="project" value="TreeGrafter"/>
</dbReference>
<dbReference type="Gene3D" id="1.10.357.150">
    <property type="match status" value="1"/>
</dbReference>
<name>A0A4Q4TIC9_9PEZI</name>
<evidence type="ECO:0000256" key="1">
    <source>
        <dbReference type="SAM" id="Coils"/>
    </source>
</evidence>
<feature type="compositionally biased region" description="Acidic residues" evidence="2">
    <location>
        <begin position="501"/>
        <end position="519"/>
    </location>
</feature>
<evidence type="ECO:0000256" key="2">
    <source>
        <dbReference type="SAM" id="MobiDB-lite"/>
    </source>
</evidence>
<feature type="domain" description="ZW10 C-terminal helical" evidence="3">
    <location>
        <begin position="703"/>
        <end position="847"/>
    </location>
</feature>
<accession>A0A4Q4TIC9</accession>
<dbReference type="InterPro" id="IPR046362">
    <property type="entry name" value="Zw10/DSL1_C_sf"/>
</dbReference>
<dbReference type="OrthoDB" id="534815at2759"/>
<dbReference type="GO" id="GO:0005737">
    <property type="term" value="C:cytoplasm"/>
    <property type="evidence" value="ECO:0007669"/>
    <property type="project" value="GOC"/>
</dbReference>